<protein>
    <submittedName>
        <fullName evidence="1">Uncharacterized protein</fullName>
    </submittedName>
</protein>
<dbReference type="AlphaFoldDB" id="A0A7R7RQF6"/>
<evidence type="ECO:0000313" key="1">
    <source>
        <dbReference type="EMBL" id="BCP01087.1"/>
    </source>
</evidence>
<sequence length="103" mass="11655">MALHCTHAGLVYTVMLIECRSFAEEGDPMDWQLLLDCVFARFSDPAGAQIPVLRRPVPKTCLRPLRADFGGFTEPGWLGDPGIRRCIETLHLVADKMSRYKMF</sequence>
<organism evidence="1 2">
    <name type="scientific">Mycobacterium intracellulare</name>
    <dbReference type="NCBI Taxonomy" id="1767"/>
    <lineage>
        <taxon>Bacteria</taxon>
        <taxon>Bacillati</taxon>
        <taxon>Actinomycetota</taxon>
        <taxon>Actinomycetes</taxon>
        <taxon>Mycobacteriales</taxon>
        <taxon>Mycobacteriaceae</taxon>
        <taxon>Mycobacterium</taxon>
        <taxon>Mycobacterium avium complex (MAC)</taxon>
    </lineage>
</organism>
<name>A0A7R7RQF6_MYCIT</name>
<proteinExistence type="predicted"/>
<dbReference type="Proteomes" id="UP000595205">
    <property type="component" value="Chromosome"/>
</dbReference>
<accession>A0A7R7RQF6</accession>
<evidence type="ECO:0000313" key="2">
    <source>
        <dbReference type="Proteomes" id="UP000595205"/>
    </source>
</evidence>
<gene>
    <name evidence="1" type="ORF">MINTM018_38560</name>
</gene>
<reference evidence="1 2" key="1">
    <citation type="submission" date="2020-12" db="EMBL/GenBank/DDBJ databases">
        <title>Genome sequence of clinical Mycobacterium intracellulare strains.</title>
        <authorList>
            <person name="Tateishi Y."/>
            <person name="Matsumoto S."/>
            <person name="Fukushima Y."/>
            <person name="Nakajima C."/>
            <person name="Suzuki Y."/>
        </authorList>
    </citation>
    <scope>NUCLEOTIDE SEQUENCE [LARGE SCALE GENOMIC DNA]</scope>
    <source>
        <strain evidence="1 2">M018</strain>
    </source>
</reference>
<dbReference type="EMBL" id="AP024255">
    <property type="protein sequence ID" value="BCP01087.1"/>
    <property type="molecule type" value="Genomic_DNA"/>
</dbReference>